<reference evidence="3 4" key="1">
    <citation type="submission" date="2020-08" db="EMBL/GenBank/DDBJ databases">
        <title>Sequencing the genomes of 1000 actinobacteria strains.</title>
        <authorList>
            <person name="Klenk H.-P."/>
        </authorList>
    </citation>
    <scope>NUCLEOTIDE SEQUENCE [LARGE SCALE GENOMIC DNA]</scope>
    <source>
        <strain evidence="3 4">DSM 24947</strain>
    </source>
</reference>
<dbReference type="EMBL" id="JACHMD010000001">
    <property type="protein sequence ID" value="MBB4665741.1"/>
    <property type="molecule type" value="Genomic_DNA"/>
</dbReference>
<evidence type="ECO:0000259" key="2">
    <source>
        <dbReference type="Pfam" id="PF07510"/>
    </source>
</evidence>
<evidence type="ECO:0000259" key="1">
    <source>
        <dbReference type="Pfam" id="PF03235"/>
    </source>
</evidence>
<dbReference type="PANTHER" id="PTHR35149:SF1">
    <property type="entry name" value="DUF5655 DOMAIN-CONTAINING PROTEIN"/>
    <property type="match status" value="1"/>
</dbReference>
<dbReference type="Pfam" id="PF03235">
    <property type="entry name" value="GmrSD_N"/>
    <property type="match status" value="1"/>
</dbReference>
<organism evidence="3 4">
    <name type="scientific">Microbacterium marinum</name>
    <dbReference type="NCBI Taxonomy" id="421115"/>
    <lineage>
        <taxon>Bacteria</taxon>
        <taxon>Bacillati</taxon>
        <taxon>Actinomycetota</taxon>
        <taxon>Actinomycetes</taxon>
        <taxon>Micrococcales</taxon>
        <taxon>Microbacteriaceae</taxon>
        <taxon>Microbacterium</taxon>
    </lineage>
</organism>
<sequence>MDAKTYPLQEILKPERRYVIPTFQRDYEWTRKGQWELLFDDLATTADRLIDVRTSGEEGSKLKSKEQSISPHFLGAIVCASLPFATGGVALRSVIDGQQRLTTIQLLVRGLLDVLNETGSERAKSVRRMLFNPDDVVEAPDEIYKLWPRRKDREVWPSAMGDLETDAKTDHLYLEARRYFAEASREYALVEDEVDPTRLAALADAVSSLFKLVVIDLDENDDAQVIFEVLNGRQTPLSAIDLVKNLLFLRAELDEEDVESLYNAYWAQFDDKWWKENVGRGHAARGRRDVLLSVWLTAALGEEANVGHLYREARTYLNDGPSTEQALEELNAFAEAYQTIYERLPAPSRRLTVAYRRLRALDITTAVPLLTWLATLDDSQLSLDDHVRTVLAIESWALRRAFVGWQTRGYGSLLAKVLKEAKTALSEGRPIADEVEGALQVGALAWPTDDDVRRAFGGRQFYNGMSQARIRLLLGSIDQHLRDEDPHEPDAIVEYDNLQIEHVMPRSWAAHWPLLAEDATPIVADESDPDWVVRSRERSSAVDRIGNLTLVTGTFNNEVSNLSWDIKRPEFQKQRSLVINYAIAASDAWTESEIASRSTDLAEVAIRIWGPPPAAVPEPASPLA</sequence>
<dbReference type="Pfam" id="PF07510">
    <property type="entry name" value="GmrSD_C"/>
    <property type="match status" value="1"/>
</dbReference>
<protein>
    <recommendedName>
        <fullName evidence="5">DUF262 domain-containing protein</fullName>
    </recommendedName>
</protein>
<dbReference type="PANTHER" id="PTHR35149">
    <property type="entry name" value="SLL5132 PROTEIN"/>
    <property type="match status" value="1"/>
</dbReference>
<keyword evidence="4" id="KW-1185">Reference proteome</keyword>
<evidence type="ECO:0008006" key="5">
    <source>
        <dbReference type="Google" id="ProtNLM"/>
    </source>
</evidence>
<evidence type="ECO:0000313" key="3">
    <source>
        <dbReference type="EMBL" id="MBB4665741.1"/>
    </source>
</evidence>
<dbReference type="InterPro" id="IPR011089">
    <property type="entry name" value="GmrSD_C"/>
</dbReference>
<dbReference type="RefSeq" id="WP_184214662.1">
    <property type="nucleotide sequence ID" value="NZ_JACHMD010000001.1"/>
</dbReference>
<accession>A0A7W7BN58</accession>
<evidence type="ECO:0000313" key="4">
    <source>
        <dbReference type="Proteomes" id="UP000573729"/>
    </source>
</evidence>
<dbReference type="AlphaFoldDB" id="A0A7W7BN58"/>
<name>A0A7W7BN58_9MICO</name>
<comment type="caution">
    <text evidence="3">The sequence shown here is derived from an EMBL/GenBank/DDBJ whole genome shotgun (WGS) entry which is preliminary data.</text>
</comment>
<feature type="domain" description="GmrSD restriction endonucleases N-terminal" evidence="1">
    <location>
        <begin position="9"/>
        <end position="248"/>
    </location>
</feature>
<gene>
    <name evidence="3" type="ORF">BKA24_000450</name>
</gene>
<feature type="domain" description="GmrSD restriction endonucleases C-terminal" evidence="2">
    <location>
        <begin position="446"/>
        <end position="604"/>
    </location>
</feature>
<proteinExistence type="predicted"/>
<dbReference type="Proteomes" id="UP000573729">
    <property type="component" value="Unassembled WGS sequence"/>
</dbReference>
<dbReference type="InterPro" id="IPR004919">
    <property type="entry name" value="GmrSD_N"/>
</dbReference>